<dbReference type="EMBL" id="PYOI01000001">
    <property type="protein sequence ID" value="PSV86493.1"/>
    <property type="molecule type" value="Genomic_DNA"/>
</dbReference>
<accession>A0ABX5GL82</accession>
<proteinExistence type="predicted"/>
<keyword evidence="2" id="KW-1185">Reference proteome</keyword>
<evidence type="ECO:0000313" key="2">
    <source>
        <dbReference type="Proteomes" id="UP000241566"/>
    </source>
</evidence>
<protein>
    <submittedName>
        <fullName evidence="1">DUF4868 domain-containing protein</fullName>
    </submittedName>
</protein>
<dbReference type="Pfam" id="PF16162">
    <property type="entry name" value="KwaB"/>
    <property type="match status" value="1"/>
</dbReference>
<reference evidence="1 2" key="1">
    <citation type="submission" date="2018-01" db="EMBL/GenBank/DDBJ databases">
        <title>Whole genome sequencing of Histamine producing bacteria.</title>
        <authorList>
            <person name="Butler K."/>
        </authorList>
    </citation>
    <scope>NUCLEOTIDE SEQUENCE [LARGE SCALE GENOMIC DNA]</scope>
    <source>
        <strain evidence="1 2">ATCC 25521</strain>
    </source>
</reference>
<comment type="caution">
    <text evidence="1">The sequence shown here is derived from an EMBL/GenBank/DDBJ whole genome shotgun (WGS) entry which is preliminary data.</text>
</comment>
<dbReference type="InterPro" id="IPR032359">
    <property type="entry name" value="KwaB-like"/>
</dbReference>
<dbReference type="RefSeq" id="WP_045062351.1">
    <property type="nucleotide sequence ID" value="NZ_JZSK01000001.1"/>
</dbReference>
<dbReference type="Proteomes" id="UP000241566">
    <property type="component" value="Unassembled WGS sequence"/>
</dbReference>
<name>A0ABX5GL82_PHOLE</name>
<gene>
    <name evidence="1" type="ORF">CTM94_01425</name>
</gene>
<evidence type="ECO:0000313" key="1">
    <source>
        <dbReference type="EMBL" id="PSV86493.1"/>
    </source>
</evidence>
<organism evidence="1 2">
    <name type="scientific">Photobacterium leiognathi</name>
    <dbReference type="NCBI Taxonomy" id="553611"/>
    <lineage>
        <taxon>Bacteria</taxon>
        <taxon>Pseudomonadati</taxon>
        <taxon>Pseudomonadota</taxon>
        <taxon>Gammaproteobacteria</taxon>
        <taxon>Vibrionales</taxon>
        <taxon>Vibrionaceae</taxon>
        <taxon>Photobacterium</taxon>
    </lineage>
</organism>
<sequence>MANNKSNIVEALQEEVQHELDQASLDKKLADLRAIDLSKATVNLWVTNVKVSNKSKRFGDIKNLKVHSEYQEHFRQYVIHCIKGTEHIEELRPITTIQDNRFFYVESSSTDLTQLIEQVENGELTTITQETELNNYNAYVIQLTFDEPEKNIYAFRYIKGAWSLNNTANKTLRTSYQNNRLVVEIDQSNKFQITPYVDFIQYESSVFIADLTQFETAMNYHERLKEKKAETISALGKSFAMNADESNKLISIIGDDKRLMRQLASVYEKQHFNNELWLRKLRDAADEAGNWQIKFDDDGKIKVIEKKEYVKELLVLLQNKRVKTVVDGLMFDVEGELVTIQPIQP</sequence>